<keyword evidence="12" id="KW-0413">Isomerase</keyword>
<dbReference type="GO" id="GO:0043139">
    <property type="term" value="F:5'-3' DNA helicase activity"/>
    <property type="evidence" value="ECO:0007669"/>
    <property type="project" value="UniProtKB-EC"/>
</dbReference>
<dbReference type="GO" id="GO:1990077">
    <property type="term" value="C:primosome complex"/>
    <property type="evidence" value="ECO:0007669"/>
    <property type="project" value="UniProtKB-UniRule"/>
</dbReference>
<dbReference type="Gene3D" id="3.40.50.300">
    <property type="entry name" value="P-loop containing nucleotide triphosphate hydrolases"/>
    <property type="match status" value="2"/>
</dbReference>
<keyword evidence="7 16" id="KW-0347">Helicase</keyword>
<dbReference type="SUPFAM" id="SSF48024">
    <property type="entry name" value="N-terminal domain of DnaB helicase"/>
    <property type="match status" value="1"/>
</dbReference>
<dbReference type="InterPro" id="IPR007693">
    <property type="entry name" value="DNA_helicase_DnaB-like_N"/>
</dbReference>
<evidence type="ECO:0000313" key="20">
    <source>
        <dbReference type="EMBL" id="TQN40751.1"/>
    </source>
</evidence>
<dbReference type="GO" id="GO:0006269">
    <property type="term" value="P:DNA replication, synthesis of primer"/>
    <property type="evidence" value="ECO:0007669"/>
    <property type="project" value="UniProtKB-UniRule"/>
</dbReference>
<comment type="catalytic activity">
    <reaction evidence="14 16">
        <text>ATP + H2O = ADP + phosphate + H(+)</text>
        <dbReference type="Rhea" id="RHEA:13065"/>
        <dbReference type="ChEBI" id="CHEBI:15377"/>
        <dbReference type="ChEBI" id="CHEBI:15378"/>
        <dbReference type="ChEBI" id="CHEBI:30616"/>
        <dbReference type="ChEBI" id="CHEBI:43474"/>
        <dbReference type="ChEBI" id="CHEBI:456216"/>
        <dbReference type="EC" id="5.6.2.3"/>
    </reaction>
</comment>
<dbReference type="InterPro" id="IPR004860">
    <property type="entry name" value="LAGLIDADG_dom"/>
</dbReference>
<feature type="domain" description="SF4 helicase" evidence="19">
    <location>
        <begin position="646"/>
        <end position="871"/>
    </location>
</feature>
<sequence>MAVADDFSRPSATAPAYDRQPPQDIPAEQSVLGGMLLSKDAIADVVEALQGPDFYRPAHQVIFDCILDLYGRGEPADAITVAAELNRTDQLSKMGGAVYLHTLIASTPTAANAGYYAAIVAEQAVLRRLVEAGTRVVQLGYGAAGGKGDVDDIVDRAQQEIYDVTEKRMSEDYSRLEDILQPTMDELDAIASRGGVSRGVPTGIRDLDELTNGLQAGQMVVIAARPGVGKALALDTPIATPTGWTTMGEVAVGDQVIGSDGRPTAVVAATDVMADRPCYEVHFSDGSVIVADAQHQWLTETRASRKSAQAAATGYNRYRNQRTFAEVRTTEEIARTVRCATKDARLNHSVTNALPLALPEADLPVPPYALGVWLGDGTSAAAQYTSADPEIAVYIEAEGLLVEPTGVDRRYSLRLPAHAPVQPRRCPMCGESFVPRTSQVQTCGKACGATLRRSGGVGRQATCPDCGGPSSGMAQCQSCRDDHGTVKALLRGLGVLGNKHIPTAYLRASVAQRRALLAGLLDTDGTVAPSGVVQFGVTSRRLAEDARELVASLGYRVRMTTKRVRGRTEDSSTCYTLTFSTDDEVFKLERKKMLHKERGARTFTARGSRFITDVRSIASVPVRCIEVDAEDHLFLAGRSFIPTHNSTLGLDIARSASVKHHLPAAIFSLEMSKHEITMRLLSAEAKVPLHHMRAGSLSDEDWSKLARRMGEIADAPLYIDDSPNMTMMEIRAKARRLKQRNDLKLVVIDYLQLMTSGKRVESRQQEVSEFSRALKLLAKELEVPVIAMSQLNRGSEQRQDKKPMLSDLRESGSIEQDADMVMMIHREDMYEKESPRAGEADIMLVKHRNGPTANVTVAFQGHYSRFVDMAN</sequence>
<evidence type="ECO:0000256" key="8">
    <source>
        <dbReference type="ARBA" id="ARBA00022813"/>
    </source>
</evidence>
<dbReference type="SUPFAM" id="SSF52540">
    <property type="entry name" value="P-loop containing nucleoside triphosphate hydrolases"/>
    <property type="match status" value="2"/>
</dbReference>
<evidence type="ECO:0000256" key="7">
    <source>
        <dbReference type="ARBA" id="ARBA00022806"/>
    </source>
</evidence>
<dbReference type="NCBIfam" id="TIGR01443">
    <property type="entry name" value="intein_Cterm"/>
    <property type="match status" value="1"/>
</dbReference>
<dbReference type="InterPro" id="IPR036185">
    <property type="entry name" value="DNA_heli_DnaB-like_N_sf"/>
</dbReference>
<dbReference type="InterPro" id="IPR030934">
    <property type="entry name" value="Intein_C"/>
</dbReference>
<dbReference type="PANTHER" id="PTHR30153">
    <property type="entry name" value="REPLICATIVE DNA HELICASE DNAB"/>
    <property type="match status" value="1"/>
</dbReference>
<dbReference type="EMBL" id="VFQE01000001">
    <property type="protein sequence ID" value="TQN40751.1"/>
    <property type="molecule type" value="Genomic_DNA"/>
</dbReference>
<dbReference type="GO" id="GO:0003677">
    <property type="term" value="F:DNA binding"/>
    <property type="evidence" value="ECO:0007669"/>
    <property type="project" value="UniProtKB-UniRule"/>
</dbReference>
<evidence type="ECO:0000256" key="5">
    <source>
        <dbReference type="ARBA" id="ARBA00022741"/>
    </source>
</evidence>
<evidence type="ECO:0000256" key="17">
    <source>
        <dbReference type="SAM" id="MobiDB-lite"/>
    </source>
</evidence>
<dbReference type="PANTHER" id="PTHR30153:SF2">
    <property type="entry name" value="REPLICATIVE DNA HELICASE"/>
    <property type="match status" value="1"/>
</dbReference>
<evidence type="ECO:0000256" key="13">
    <source>
        <dbReference type="ARBA" id="ARBA00044940"/>
    </source>
</evidence>
<dbReference type="FunFam" id="3.40.50.300:FF:000351">
    <property type="entry name" value="Replicative DNA helicase"/>
    <property type="match status" value="1"/>
</dbReference>
<dbReference type="AlphaFoldDB" id="A0A543P9J3"/>
<keyword evidence="2 16" id="KW-0639">Primosome</keyword>
<dbReference type="InterPro" id="IPR036844">
    <property type="entry name" value="Hint_dom_sf"/>
</dbReference>
<comment type="function">
    <text evidence="13 16">The intein is an endonuclease.</text>
</comment>
<evidence type="ECO:0000313" key="21">
    <source>
        <dbReference type="Proteomes" id="UP000319865"/>
    </source>
</evidence>
<reference evidence="20 21" key="1">
    <citation type="submission" date="2019-06" db="EMBL/GenBank/DDBJ databases">
        <title>Sequencing the genomes of 1000 actinobacteria strains.</title>
        <authorList>
            <person name="Klenk H.-P."/>
        </authorList>
    </citation>
    <scope>NUCLEOTIDE SEQUENCE [LARGE SCALE GENOMIC DNA]</scope>
    <source>
        <strain evidence="20 21">DSM 46837</strain>
    </source>
</reference>
<dbReference type="SUPFAM" id="SSF51294">
    <property type="entry name" value="Hedgehog/intein (Hint) domain"/>
    <property type="match status" value="1"/>
</dbReference>
<name>A0A543P9J3_9ACTN</name>
<proteinExistence type="inferred from homology"/>
<dbReference type="Gene3D" id="1.10.860.10">
    <property type="entry name" value="DNAb Helicase, Chain A"/>
    <property type="match status" value="1"/>
</dbReference>
<dbReference type="InterPro" id="IPR027434">
    <property type="entry name" value="Homing_endonucl"/>
</dbReference>
<protein>
    <recommendedName>
        <fullName evidence="15 16">Replicative DNA helicase</fullName>
        <ecNumber evidence="15 16">5.6.2.3</ecNumber>
    </recommendedName>
</protein>
<dbReference type="GO" id="GO:0016887">
    <property type="term" value="F:ATP hydrolysis activity"/>
    <property type="evidence" value="ECO:0007669"/>
    <property type="project" value="RHEA"/>
</dbReference>
<gene>
    <name evidence="20" type="ORF">FHU33_0100</name>
</gene>
<evidence type="ECO:0000259" key="18">
    <source>
        <dbReference type="PROSITE" id="PS50819"/>
    </source>
</evidence>
<dbReference type="InterPro" id="IPR003587">
    <property type="entry name" value="Hint_dom_N"/>
</dbReference>
<keyword evidence="9 16" id="KW-0067">ATP-binding</keyword>
<comment type="function">
    <text evidence="16">The main replicative DNA helicase, it participates in initiation and elongation during chromosome replication. Travels ahead of the DNA replisome, separating dsDNA into templates for DNA synthesis. A processive ATP-dependent 5'-3' DNA helicase it has DNA-dependent ATPase activity.</text>
</comment>
<evidence type="ECO:0000256" key="12">
    <source>
        <dbReference type="ARBA" id="ARBA00023235"/>
    </source>
</evidence>
<dbReference type="EC" id="5.6.2.3" evidence="15 16"/>
<dbReference type="GO" id="GO:0005829">
    <property type="term" value="C:cytosol"/>
    <property type="evidence" value="ECO:0007669"/>
    <property type="project" value="TreeGrafter"/>
</dbReference>
<dbReference type="Proteomes" id="UP000319865">
    <property type="component" value="Unassembled WGS sequence"/>
</dbReference>
<evidence type="ECO:0000256" key="4">
    <source>
        <dbReference type="ARBA" id="ARBA00022737"/>
    </source>
</evidence>
<dbReference type="NCBIfam" id="TIGR00665">
    <property type="entry name" value="DnaB"/>
    <property type="match status" value="1"/>
</dbReference>
<dbReference type="Pfam" id="PF03796">
    <property type="entry name" value="DnaB_C"/>
    <property type="match status" value="2"/>
</dbReference>
<keyword evidence="3 16" id="KW-0235">DNA replication</keyword>
<dbReference type="InterPro" id="IPR004042">
    <property type="entry name" value="Intein_endonuc_central"/>
</dbReference>
<keyword evidence="8" id="KW-0068">Autocatalytic cleavage</keyword>
<dbReference type="Gene3D" id="3.10.28.10">
    <property type="entry name" value="Homing endonucleases"/>
    <property type="match status" value="1"/>
</dbReference>
<evidence type="ECO:0000256" key="3">
    <source>
        <dbReference type="ARBA" id="ARBA00022705"/>
    </source>
</evidence>
<evidence type="ECO:0000256" key="6">
    <source>
        <dbReference type="ARBA" id="ARBA00022801"/>
    </source>
</evidence>
<dbReference type="PROSITE" id="PS51199">
    <property type="entry name" value="SF4_HELICASE"/>
    <property type="match status" value="2"/>
</dbReference>
<dbReference type="SMART" id="SM00306">
    <property type="entry name" value="HintN"/>
    <property type="match status" value="1"/>
</dbReference>
<dbReference type="FunFam" id="1.10.860.10:FF:000001">
    <property type="entry name" value="Replicative DNA helicase"/>
    <property type="match status" value="1"/>
</dbReference>
<dbReference type="InterPro" id="IPR006142">
    <property type="entry name" value="INTEIN"/>
</dbReference>
<dbReference type="PRINTS" id="PR00379">
    <property type="entry name" value="INTEIN"/>
</dbReference>
<keyword evidence="11 16" id="KW-0238">DNA-binding</keyword>
<dbReference type="OrthoDB" id="9773982at2"/>
<dbReference type="InterPro" id="IPR007692">
    <property type="entry name" value="DNA_helicase_DnaB"/>
</dbReference>
<dbReference type="GO" id="GO:0005524">
    <property type="term" value="F:ATP binding"/>
    <property type="evidence" value="ECO:0007669"/>
    <property type="project" value="UniProtKB-UniRule"/>
</dbReference>
<feature type="region of interest" description="Disordered" evidence="17">
    <location>
        <begin position="792"/>
        <end position="811"/>
    </location>
</feature>
<evidence type="ECO:0000256" key="16">
    <source>
        <dbReference type="RuleBase" id="RU362085"/>
    </source>
</evidence>
<evidence type="ECO:0000256" key="1">
    <source>
        <dbReference type="ARBA" id="ARBA00008428"/>
    </source>
</evidence>
<dbReference type="RefSeq" id="WP_142023587.1">
    <property type="nucleotide sequence ID" value="NZ_VFQE01000001.1"/>
</dbReference>
<feature type="region of interest" description="Disordered" evidence="17">
    <location>
        <begin position="1"/>
        <end position="25"/>
    </location>
</feature>
<evidence type="ECO:0000256" key="9">
    <source>
        <dbReference type="ARBA" id="ARBA00022840"/>
    </source>
</evidence>
<dbReference type="SUPFAM" id="SSF55608">
    <property type="entry name" value="Homing endonucleases"/>
    <property type="match status" value="1"/>
</dbReference>
<keyword evidence="4" id="KW-0677">Repeat</keyword>
<dbReference type="Pfam" id="PF00772">
    <property type="entry name" value="DnaB"/>
    <property type="match status" value="1"/>
</dbReference>
<keyword evidence="10" id="KW-0651">Protein splicing</keyword>
<evidence type="ECO:0000256" key="11">
    <source>
        <dbReference type="ARBA" id="ARBA00023125"/>
    </source>
</evidence>
<dbReference type="CDD" id="cd00984">
    <property type="entry name" value="DnaB_C"/>
    <property type="match status" value="1"/>
</dbReference>
<evidence type="ECO:0000259" key="19">
    <source>
        <dbReference type="PROSITE" id="PS51199"/>
    </source>
</evidence>
<evidence type="ECO:0000256" key="10">
    <source>
        <dbReference type="ARBA" id="ARBA00023000"/>
    </source>
</evidence>
<evidence type="ECO:0000256" key="14">
    <source>
        <dbReference type="ARBA" id="ARBA00048954"/>
    </source>
</evidence>
<feature type="domain" description="SF4 helicase" evidence="19">
    <location>
        <begin position="193"/>
        <end position="230"/>
    </location>
</feature>
<organism evidence="20 21">
    <name type="scientific">Blastococcus colisei</name>
    <dbReference type="NCBI Taxonomy" id="1564162"/>
    <lineage>
        <taxon>Bacteria</taxon>
        <taxon>Bacillati</taxon>
        <taxon>Actinomycetota</taxon>
        <taxon>Actinomycetes</taxon>
        <taxon>Geodermatophilales</taxon>
        <taxon>Geodermatophilaceae</taxon>
        <taxon>Blastococcus</taxon>
    </lineage>
</organism>
<comment type="caution">
    <text evidence="20">The sequence shown here is derived from an EMBL/GenBank/DDBJ whole genome shotgun (WGS) entry which is preliminary data.</text>
</comment>
<dbReference type="PROSITE" id="PS50819">
    <property type="entry name" value="INTEIN_ENDONUCLEASE"/>
    <property type="match status" value="1"/>
</dbReference>
<dbReference type="InterPro" id="IPR007694">
    <property type="entry name" value="DNA_helicase_DnaB-like_C"/>
</dbReference>
<evidence type="ECO:0000256" key="15">
    <source>
        <dbReference type="NCBIfam" id="TIGR00665"/>
    </source>
</evidence>
<keyword evidence="6 16" id="KW-0378">Hydrolase</keyword>
<comment type="similarity">
    <text evidence="1 16">Belongs to the helicase family. DnaB subfamily.</text>
</comment>
<dbReference type="GO" id="GO:0016539">
    <property type="term" value="P:intein-mediated protein splicing"/>
    <property type="evidence" value="ECO:0007669"/>
    <property type="project" value="InterPro"/>
</dbReference>
<dbReference type="Pfam" id="PF14528">
    <property type="entry name" value="LAGLIDADG_3"/>
    <property type="match status" value="1"/>
</dbReference>
<dbReference type="InterPro" id="IPR027417">
    <property type="entry name" value="P-loop_NTPase"/>
</dbReference>
<keyword evidence="5 16" id="KW-0547">Nucleotide-binding</keyword>
<feature type="compositionally biased region" description="Basic and acidic residues" evidence="17">
    <location>
        <begin position="795"/>
        <end position="811"/>
    </location>
</feature>
<dbReference type="GO" id="GO:0004519">
    <property type="term" value="F:endonuclease activity"/>
    <property type="evidence" value="ECO:0007669"/>
    <property type="project" value="InterPro"/>
</dbReference>
<dbReference type="InterPro" id="IPR016136">
    <property type="entry name" value="DNA_helicase_N/primase_C"/>
</dbReference>
<evidence type="ECO:0000256" key="2">
    <source>
        <dbReference type="ARBA" id="ARBA00022515"/>
    </source>
</evidence>
<accession>A0A543P9J3</accession>
<feature type="domain" description="DOD-type homing endonuclease" evidence="18">
    <location>
        <begin position="369"/>
        <end position="555"/>
    </location>
</feature>
<keyword evidence="21" id="KW-1185">Reference proteome</keyword>